<evidence type="ECO:0000256" key="1">
    <source>
        <dbReference type="ARBA" id="ARBA00004123"/>
    </source>
</evidence>
<dbReference type="Proteomes" id="UP000698800">
    <property type="component" value="Unassembled WGS sequence"/>
</dbReference>
<organism evidence="6 7">
    <name type="scientific">Glutinoglossum americanum</name>
    <dbReference type="NCBI Taxonomy" id="1670608"/>
    <lineage>
        <taxon>Eukaryota</taxon>
        <taxon>Fungi</taxon>
        <taxon>Dikarya</taxon>
        <taxon>Ascomycota</taxon>
        <taxon>Pezizomycotina</taxon>
        <taxon>Geoglossomycetes</taxon>
        <taxon>Geoglossales</taxon>
        <taxon>Geoglossaceae</taxon>
        <taxon>Glutinoglossum</taxon>
    </lineage>
</organism>
<evidence type="ECO:0000256" key="4">
    <source>
        <dbReference type="SAM" id="MobiDB-lite"/>
    </source>
</evidence>
<feature type="region of interest" description="Disordered" evidence="4">
    <location>
        <begin position="592"/>
        <end position="625"/>
    </location>
</feature>
<feature type="compositionally biased region" description="Polar residues" evidence="4">
    <location>
        <begin position="954"/>
        <end position="971"/>
    </location>
</feature>
<protein>
    <recommendedName>
        <fullName evidence="5">Nucleoporin Nup159/Nup146 N-terminal domain-containing protein</fullName>
    </recommendedName>
</protein>
<evidence type="ECO:0000259" key="5">
    <source>
        <dbReference type="Pfam" id="PF16755"/>
    </source>
</evidence>
<keyword evidence="3" id="KW-0539">Nucleus</keyword>
<feature type="region of interest" description="Disordered" evidence="4">
    <location>
        <begin position="1389"/>
        <end position="1417"/>
    </location>
</feature>
<feature type="compositionally biased region" description="Low complexity" evidence="4">
    <location>
        <begin position="1015"/>
        <end position="1028"/>
    </location>
</feature>
<evidence type="ECO:0000313" key="7">
    <source>
        <dbReference type="Proteomes" id="UP000698800"/>
    </source>
</evidence>
<dbReference type="PANTHER" id="PTHR23193">
    <property type="entry name" value="NUCLEAR PORE COMPLEX PROTEIN NUP"/>
    <property type="match status" value="1"/>
</dbReference>
<keyword evidence="7" id="KW-1185">Reference proteome</keyword>
<dbReference type="Gene3D" id="2.130.10.10">
    <property type="entry name" value="YVTN repeat-like/Quinoprotein amine dehydrogenase"/>
    <property type="match status" value="1"/>
</dbReference>
<sequence>MAFSFGTQGSGGAFGGSNVAASGGQAQTGPDLEEITTEALGFLSFSHDAKIRLLPTPWPSDALPPPTSSLLSVASTKGLVAAAGPDALILASTESVRQAFSAETPGGSHTKPFLAQLKIDLPMRVSHVAFSSDENYLVISAENGGGLAIYDVQTLMQGGTQSSFELSTNGLSLRALMPNPTVAELFAVVTTNGQLMMANLKERQFISGPGGPLLKSGVSCISWSTRGKQLVAGLADGTAHQMTPDGTGKAEIPKPQDLEGDQHVSSVIWLENNIFLVVHTPTTFDPDTIPTSTFHLVTRQPQSHIFQKLPDPSSPFGINRSPPYHFMLRLKEFPPNLQDLIAVSSTASTDIGLFTRSKSPLSRDTEAEKITSVFTMTSMANDARRASLPMSEDLLDTSPIGVAFDLSAKEKVQRPLVGEELNESASPLPALIVLNNEGILSGWWIVYSEAVRQGIAYPGLVAAGGGQQPQSEQQKTSFVAPALQQTTAFSQSAFSSPVTTSSAFGTPSKSGTPTFGAPSMPGGSTGVGAFGTPSTLGANRGSPWGSSSTVSTTPQAATSVFGRPAFGSSTPLGTGGGFGAVAALNSNQPSPWATTAAGATPATGSTFGQPSSLKTSTTTPLSGSTAAKPLGASGFGSWANQGGFTTAAAQSGTRNTPFGTGPPFTTGTFGGGTNIGSSFSTSTKPIGNNDGGLLGNGGFKLGSTFKPDGTARDDIPKPAGLGSSFFEASFGSTLSQTQNKPPAPDTKEADMDIESVTNEKEDAKVPGQSSQSSFPAPVSTPSAPKVSSLGTTTPPSGKGTAATDNKPTPSLSSAAPDRLGIAPPLPPAPFPPSPKIKPGPRDELQGIDKNLEPPLPPDPTSKTTFQAGDSSSSSSFTALTSTEEPPLPPDFIAPKLSPGFIPPEDVPGAPAEDEEPTLHTDRTSGGVNARFDEEGSGEDVAQDLSPITDRNESRGITPQSSFGPQSTFSKESSFDESPVGGQFSLISRQQEPQKSSRPLFGEVDKSVPYLPPPISRVQQSPRSPSPVRLGVPGRALRPDALRSISAPISQPPGTRQALISPPLPALSRATRIAQTKQLMEDTDEDLTDKEDEEIRAELATEVEGTTTLAPFIAHQDYIGGTAKKGIPGQIEKVYRDINSMIDTLGLNARSLEAFTKGHDIRKDDFECTRDTLERDEDWILAEIQDLSDTEDDLFDDLENSRIQDWEAQCRICVELERGLVKVWSKYNEIKKVIDAASDPDMIKIRRSAPLGAQQAFQQNELRKQSAIFQKLLAEAEEGIMLLKTKLVSTSGKTGGKLATPTVEAVMNTILKMTNMFEKRSGDIDLLENRMRKLGLDSVSSNGTIGGNTTGGNHEVKEVSFVTPPTTPGRPSSSTYGLFYSPASSGYGTPRGLGTPVGSLAAESPGGKGTPRKKLNAITPEEVKVAKEKIARQRVVTKRLRDALVAAAPKVRAVGE</sequence>
<dbReference type="GO" id="GO:0005643">
    <property type="term" value="C:nuclear pore"/>
    <property type="evidence" value="ECO:0007669"/>
    <property type="project" value="TreeGrafter"/>
</dbReference>
<dbReference type="Pfam" id="PF16755">
    <property type="entry name" value="Beta-prop_NUP159_NUP214"/>
    <property type="match status" value="1"/>
</dbReference>
<proteinExistence type="predicted"/>
<dbReference type="SUPFAM" id="SSF117289">
    <property type="entry name" value="Nucleoporin domain"/>
    <property type="match status" value="1"/>
</dbReference>
<feature type="compositionally biased region" description="Basic and acidic residues" evidence="4">
    <location>
        <begin position="839"/>
        <end position="851"/>
    </location>
</feature>
<comment type="subcellular location">
    <subcellularLocation>
        <location evidence="1">Nucleus</location>
    </subcellularLocation>
</comment>
<comment type="caution">
    <text evidence="6">The sequence shown here is derived from an EMBL/GenBank/DDBJ whole genome shotgun (WGS) entry which is preliminary data.</text>
</comment>
<feature type="region of interest" description="Disordered" evidence="4">
    <location>
        <begin position="705"/>
        <end position="1033"/>
    </location>
</feature>
<dbReference type="GO" id="GO:0006606">
    <property type="term" value="P:protein import into nucleus"/>
    <property type="evidence" value="ECO:0007669"/>
    <property type="project" value="TreeGrafter"/>
</dbReference>
<dbReference type="EMBL" id="JAGHQL010000043">
    <property type="protein sequence ID" value="KAH0542948.1"/>
    <property type="molecule type" value="Genomic_DNA"/>
</dbReference>
<feature type="compositionally biased region" description="Polar residues" evidence="4">
    <location>
        <begin position="984"/>
        <end position="996"/>
    </location>
</feature>
<dbReference type="PANTHER" id="PTHR23193:SF23">
    <property type="entry name" value="NUCLEAR PORE COMPLEX PROTEIN NUP153"/>
    <property type="match status" value="1"/>
</dbReference>
<dbReference type="GO" id="GO:0017056">
    <property type="term" value="F:structural constituent of nuclear pore"/>
    <property type="evidence" value="ECO:0007669"/>
    <property type="project" value="TreeGrafter"/>
</dbReference>
<evidence type="ECO:0000256" key="2">
    <source>
        <dbReference type="ARBA" id="ARBA00022448"/>
    </source>
</evidence>
<dbReference type="InterPro" id="IPR026054">
    <property type="entry name" value="Nucleoporin"/>
</dbReference>
<dbReference type="OrthoDB" id="248320at2759"/>
<feature type="compositionally biased region" description="Polar residues" evidence="4">
    <location>
        <begin position="860"/>
        <end position="869"/>
    </location>
</feature>
<feature type="domain" description="Nucleoporin Nup159/Nup146 N-terminal" evidence="5">
    <location>
        <begin position="64"/>
        <end position="440"/>
    </location>
</feature>
<feature type="compositionally biased region" description="Polar residues" evidence="4">
    <location>
        <begin position="802"/>
        <end position="813"/>
    </location>
</feature>
<feature type="compositionally biased region" description="Pro residues" evidence="4">
    <location>
        <begin position="823"/>
        <end position="837"/>
    </location>
</feature>
<feature type="compositionally biased region" description="Polar residues" evidence="4">
    <location>
        <begin position="767"/>
        <end position="782"/>
    </location>
</feature>
<dbReference type="FunFam" id="2.130.10.10:FF:000645">
    <property type="entry name" value="Putative nuclear pore complex subunit Nup159"/>
    <property type="match status" value="1"/>
</dbReference>
<feature type="compositionally biased region" description="Polar residues" evidence="4">
    <location>
        <begin position="503"/>
        <end position="513"/>
    </location>
</feature>
<dbReference type="GO" id="GO:0008139">
    <property type="term" value="F:nuclear localization sequence binding"/>
    <property type="evidence" value="ECO:0007669"/>
    <property type="project" value="TreeGrafter"/>
</dbReference>
<gene>
    <name evidence="6" type="ORF">FGG08_002717</name>
</gene>
<evidence type="ECO:0000256" key="3">
    <source>
        <dbReference type="ARBA" id="ARBA00023242"/>
    </source>
</evidence>
<feature type="region of interest" description="Disordered" evidence="4">
    <location>
        <begin position="1337"/>
        <end position="1374"/>
    </location>
</feature>
<dbReference type="GO" id="GO:0006405">
    <property type="term" value="P:RNA export from nucleus"/>
    <property type="evidence" value="ECO:0007669"/>
    <property type="project" value="TreeGrafter"/>
</dbReference>
<dbReference type="InterPro" id="IPR039462">
    <property type="entry name" value="Nup159/Nup146_N"/>
</dbReference>
<dbReference type="InterPro" id="IPR015943">
    <property type="entry name" value="WD40/YVTN_repeat-like_dom_sf"/>
</dbReference>
<evidence type="ECO:0000313" key="6">
    <source>
        <dbReference type="EMBL" id="KAH0542948.1"/>
    </source>
</evidence>
<name>A0A9P8L1E2_9PEZI</name>
<feature type="region of interest" description="Disordered" evidence="4">
    <location>
        <begin position="503"/>
        <end position="551"/>
    </location>
</feature>
<accession>A0A9P8L1E2</accession>
<keyword evidence="2" id="KW-0813">Transport</keyword>
<reference evidence="6" key="1">
    <citation type="submission" date="2021-03" db="EMBL/GenBank/DDBJ databases">
        <title>Comparative genomics and phylogenomic investigation of the class Geoglossomycetes provide insights into ecological specialization and systematics.</title>
        <authorList>
            <person name="Melie T."/>
            <person name="Pirro S."/>
            <person name="Miller A.N."/>
            <person name="Quandt A."/>
        </authorList>
    </citation>
    <scope>NUCLEOTIDE SEQUENCE</scope>
    <source>
        <strain evidence="6">GBOQ0MN5Z8</strain>
    </source>
</reference>
<feature type="compositionally biased region" description="Polar residues" evidence="4">
    <location>
        <begin position="730"/>
        <end position="740"/>
    </location>
</feature>